<comment type="caution">
    <text evidence="7">The sequence shown here is derived from an EMBL/GenBank/DDBJ whole genome shotgun (WGS) entry which is preliminary data.</text>
</comment>
<sequence length="351" mass="39780">MSPTVFQQADALHPALSDPKNVQYTYTDPLSEVPALSGVDASFDGSTPIIDMEGLLGPRRSEFIKQIGHACEKNGFFAVRNHGIPEMKISNMLDTARDFFHLPEEERLKFRSSDPDSIIRLVTGFQDKTRNIFVSRQSLKFHCHPVEDFKSHWPSTPPSFREKVGEYCASVRKVEVAILEAISESLGLERDYIDRLLKGHYVSINYYPACQESELDVTHGVRTHTDPTIITILMQDDVPGLQVINDDKWIDVNPIPDAVVVHVGDMLQALSNCRYKSLLHQAIVNCERERVSIASYCYPSDDAAIGPAKKLIDDDHPAIYKDFTYKEFHESMWRVKCSTAKRLDLFMAESD</sequence>
<evidence type="ECO:0000313" key="8">
    <source>
        <dbReference type="Proteomes" id="UP001151752"/>
    </source>
</evidence>
<evidence type="ECO:0000256" key="3">
    <source>
        <dbReference type="ARBA" id="ARBA00022896"/>
    </source>
</evidence>
<dbReference type="InterPro" id="IPR027443">
    <property type="entry name" value="IPNS-like_sf"/>
</dbReference>
<dbReference type="GO" id="GO:0016491">
    <property type="term" value="F:oxidoreductase activity"/>
    <property type="evidence" value="ECO:0007669"/>
    <property type="project" value="UniProtKB-KW"/>
</dbReference>
<reference evidence="7" key="2">
    <citation type="journal article" date="2023" name="Int. J. Mol. Sci.">
        <title>De Novo Assembly and Annotation of 11 Diverse Shrub Willow (Salix) Genomes Reveals Novel Gene Organization in Sex-Linked Regions.</title>
        <authorList>
            <person name="Hyden B."/>
            <person name="Feng K."/>
            <person name="Yates T.B."/>
            <person name="Jawdy S."/>
            <person name="Cereghino C."/>
            <person name="Smart L.B."/>
            <person name="Muchero W."/>
        </authorList>
    </citation>
    <scope>NUCLEOTIDE SEQUENCE</scope>
    <source>
        <tissue evidence="7">Shoot tip</tissue>
    </source>
</reference>
<feature type="domain" description="Fe2OG dioxygenase" evidence="6">
    <location>
        <begin position="198"/>
        <end position="299"/>
    </location>
</feature>
<dbReference type="EMBL" id="JAPFFM010000001">
    <property type="protein sequence ID" value="KAJ6776598.1"/>
    <property type="molecule type" value="Genomic_DNA"/>
</dbReference>
<gene>
    <name evidence="7" type="ORF">OIU74_000730</name>
</gene>
<dbReference type="GO" id="GO:0046872">
    <property type="term" value="F:metal ion binding"/>
    <property type="evidence" value="ECO:0007669"/>
    <property type="project" value="UniProtKB-KW"/>
</dbReference>
<proteinExistence type="inferred from homology"/>
<evidence type="ECO:0000256" key="1">
    <source>
        <dbReference type="ARBA" id="ARBA00008056"/>
    </source>
</evidence>
<keyword evidence="5" id="KW-0560">Oxidoreductase</keyword>
<reference evidence="7" key="1">
    <citation type="submission" date="2022-11" db="EMBL/GenBank/DDBJ databases">
        <authorList>
            <person name="Hyden B.L."/>
            <person name="Feng K."/>
            <person name="Yates T."/>
            <person name="Jawdy S."/>
            <person name="Smart L.B."/>
            <person name="Muchero W."/>
        </authorList>
    </citation>
    <scope>NUCLEOTIDE SEQUENCE</scope>
    <source>
        <tissue evidence="7">Shoot tip</tissue>
    </source>
</reference>
<dbReference type="InterPro" id="IPR026992">
    <property type="entry name" value="DIOX_N"/>
</dbReference>
<keyword evidence="3" id="KW-0847">Vitamin C</keyword>
<dbReference type="InterPro" id="IPR044861">
    <property type="entry name" value="IPNS-like_FE2OG_OXY"/>
</dbReference>
<dbReference type="GO" id="GO:0031418">
    <property type="term" value="F:L-ascorbic acid binding"/>
    <property type="evidence" value="ECO:0007669"/>
    <property type="project" value="UniProtKB-KW"/>
</dbReference>
<evidence type="ECO:0000256" key="5">
    <source>
        <dbReference type="RuleBase" id="RU003682"/>
    </source>
</evidence>
<protein>
    <submittedName>
        <fullName evidence="7">PROTEIN DMR6-LIKE OXYGENASE 2-LIKE</fullName>
    </submittedName>
</protein>
<dbReference type="Pfam" id="PF03171">
    <property type="entry name" value="2OG-FeII_Oxy"/>
    <property type="match status" value="1"/>
</dbReference>
<comment type="similarity">
    <text evidence="1 5">Belongs to the iron/ascorbate-dependent oxidoreductase family.</text>
</comment>
<dbReference type="Proteomes" id="UP001151752">
    <property type="component" value="Chromosome 16"/>
</dbReference>
<keyword evidence="8" id="KW-1185">Reference proteome</keyword>
<dbReference type="PROSITE" id="PS51471">
    <property type="entry name" value="FE2OG_OXY"/>
    <property type="match status" value="1"/>
</dbReference>
<accession>A0A9Q0X186</accession>
<name>A0A9Q0X186_9ROSI</name>
<keyword evidence="4 5" id="KW-0408">Iron</keyword>
<dbReference type="Gene3D" id="2.60.120.330">
    <property type="entry name" value="B-lactam Antibiotic, Isopenicillin N Synthase, Chain"/>
    <property type="match status" value="1"/>
</dbReference>
<evidence type="ECO:0000256" key="4">
    <source>
        <dbReference type="ARBA" id="ARBA00023004"/>
    </source>
</evidence>
<dbReference type="Pfam" id="PF14226">
    <property type="entry name" value="DIOX_N"/>
    <property type="match status" value="1"/>
</dbReference>
<evidence type="ECO:0000259" key="6">
    <source>
        <dbReference type="PROSITE" id="PS51471"/>
    </source>
</evidence>
<dbReference type="InterPro" id="IPR050295">
    <property type="entry name" value="Plant_2OG-oxidoreductases"/>
</dbReference>
<dbReference type="InterPro" id="IPR005123">
    <property type="entry name" value="Oxoglu/Fe-dep_dioxygenase_dom"/>
</dbReference>
<evidence type="ECO:0000256" key="2">
    <source>
        <dbReference type="ARBA" id="ARBA00022723"/>
    </source>
</evidence>
<keyword evidence="2 5" id="KW-0479">Metal-binding</keyword>
<dbReference type="AlphaFoldDB" id="A0A9Q0X186"/>
<evidence type="ECO:0000313" key="7">
    <source>
        <dbReference type="EMBL" id="KAJ6776598.1"/>
    </source>
</evidence>
<dbReference type="SUPFAM" id="SSF51197">
    <property type="entry name" value="Clavaminate synthase-like"/>
    <property type="match status" value="1"/>
</dbReference>
<organism evidence="7 8">
    <name type="scientific">Salix koriyanagi</name>
    <dbReference type="NCBI Taxonomy" id="2511006"/>
    <lineage>
        <taxon>Eukaryota</taxon>
        <taxon>Viridiplantae</taxon>
        <taxon>Streptophyta</taxon>
        <taxon>Embryophyta</taxon>
        <taxon>Tracheophyta</taxon>
        <taxon>Spermatophyta</taxon>
        <taxon>Magnoliopsida</taxon>
        <taxon>eudicotyledons</taxon>
        <taxon>Gunneridae</taxon>
        <taxon>Pentapetalae</taxon>
        <taxon>rosids</taxon>
        <taxon>fabids</taxon>
        <taxon>Malpighiales</taxon>
        <taxon>Salicaceae</taxon>
        <taxon>Saliceae</taxon>
        <taxon>Salix</taxon>
    </lineage>
</organism>
<dbReference type="PANTHER" id="PTHR47991">
    <property type="entry name" value="OXOGLUTARATE/IRON-DEPENDENT DIOXYGENASE"/>
    <property type="match status" value="1"/>
</dbReference>